<proteinExistence type="predicted"/>
<keyword evidence="2" id="KW-1185">Reference proteome</keyword>
<accession>A0ABR0PF76</accession>
<dbReference type="Proteomes" id="UP001358586">
    <property type="component" value="Chromosome 7"/>
</dbReference>
<gene>
    <name evidence="1" type="ORF">PVK06_025004</name>
</gene>
<name>A0ABR0PF76_GOSAR</name>
<dbReference type="EMBL" id="JARKNE010000007">
    <property type="protein sequence ID" value="KAK5819966.1"/>
    <property type="molecule type" value="Genomic_DNA"/>
</dbReference>
<sequence length="104" mass="11994">MTLTPLLNILTENKLNKNNYNKWKRNLIIVLSYEELKTVLDNRCPQAIQAKAQKQWEEVDEIAYCYMLASMTGTLHEQLETCKTVKAFLDKLQDIFGGQATLAQ</sequence>
<evidence type="ECO:0000313" key="2">
    <source>
        <dbReference type="Proteomes" id="UP001358586"/>
    </source>
</evidence>
<evidence type="ECO:0000313" key="1">
    <source>
        <dbReference type="EMBL" id="KAK5819966.1"/>
    </source>
</evidence>
<reference evidence="1 2" key="1">
    <citation type="submission" date="2023-03" db="EMBL/GenBank/DDBJ databases">
        <title>WGS of Gossypium arboreum.</title>
        <authorList>
            <person name="Yu D."/>
        </authorList>
    </citation>
    <scope>NUCLEOTIDE SEQUENCE [LARGE SCALE GENOMIC DNA]</scope>
    <source>
        <tissue evidence="1">Leaf</tissue>
    </source>
</reference>
<protein>
    <submittedName>
        <fullName evidence="1">Uncharacterized protein</fullName>
    </submittedName>
</protein>
<organism evidence="1 2">
    <name type="scientific">Gossypium arboreum</name>
    <name type="common">Tree cotton</name>
    <name type="synonym">Gossypium nanking</name>
    <dbReference type="NCBI Taxonomy" id="29729"/>
    <lineage>
        <taxon>Eukaryota</taxon>
        <taxon>Viridiplantae</taxon>
        <taxon>Streptophyta</taxon>
        <taxon>Embryophyta</taxon>
        <taxon>Tracheophyta</taxon>
        <taxon>Spermatophyta</taxon>
        <taxon>Magnoliopsida</taxon>
        <taxon>eudicotyledons</taxon>
        <taxon>Gunneridae</taxon>
        <taxon>Pentapetalae</taxon>
        <taxon>rosids</taxon>
        <taxon>malvids</taxon>
        <taxon>Malvales</taxon>
        <taxon>Malvaceae</taxon>
        <taxon>Malvoideae</taxon>
        <taxon>Gossypium</taxon>
    </lineage>
</organism>
<comment type="caution">
    <text evidence="1">The sequence shown here is derived from an EMBL/GenBank/DDBJ whole genome shotgun (WGS) entry which is preliminary data.</text>
</comment>